<dbReference type="Proteomes" id="UP000038010">
    <property type="component" value="Unassembled WGS sequence"/>
</dbReference>
<feature type="region of interest" description="Disordered" evidence="1">
    <location>
        <begin position="1"/>
        <end position="48"/>
    </location>
</feature>
<sequence>MAKDKERSVNPAQQQRKAEKAKALKKAKTEQQNRRNEKLAKRNPDRIQRQIDDLKALEAAGDLKAYEKAQLEELERDIKAVRKAREALGEKAPQQSGNRQPQNRDQDRQVLGKRQHNGDRVPPRHRRQSDGSDTDDSVRRIPMPEDTPPPIPREHRRYFNHQNQDRSQNKENPTPVVTPAVEQKTTYSAAPQLRDLKKEATSRFVPDIVKRKQAAVNGEGGLLEPEELDKLEAQGYYGPGRDQQQQPPSNAPNSADLEARRQAAQRLAEEEARFAAEMAVDSNDQPPTNTPLVRKTVYIEEVEDEDA</sequence>
<feature type="region of interest" description="Disordered" evidence="1">
    <location>
        <begin position="85"/>
        <end position="208"/>
    </location>
</feature>
<feature type="compositionally biased region" description="Polar residues" evidence="1">
    <location>
        <begin position="282"/>
        <end position="291"/>
    </location>
</feature>
<proteinExistence type="predicted"/>
<dbReference type="GO" id="GO:0006396">
    <property type="term" value="P:RNA processing"/>
    <property type="evidence" value="ECO:0007669"/>
    <property type="project" value="InterPro"/>
</dbReference>
<keyword evidence="4" id="KW-1185">Reference proteome</keyword>
<evidence type="ECO:0000256" key="1">
    <source>
        <dbReference type="SAM" id="MobiDB-lite"/>
    </source>
</evidence>
<feature type="compositionally biased region" description="Basic and acidic residues" evidence="1">
    <location>
        <begin position="16"/>
        <end position="48"/>
    </location>
</feature>
<evidence type="ECO:0000313" key="3">
    <source>
        <dbReference type="EMBL" id="KPI41514.1"/>
    </source>
</evidence>
<feature type="region of interest" description="Disordered" evidence="1">
    <location>
        <begin position="232"/>
        <end position="307"/>
    </location>
</feature>
<organism evidence="3 4">
    <name type="scientific">Cyphellophora attinorum</name>
    <dbReference type="NCBI Taxonomy" id="1664694"/>
    <lineage>
        <taxon>Eukaryota</taxon>
        <taxon>Fungi</taxon>
        <taxon>Dikarya</taxon>
        <taxon>Ascomycota</taxon>
        <taxon>Pezizomycotina</taxon>
        <taxon>Eurotiomycetes</taxon>
        <taxon>Chaetothyriomycetidae</taxon>
        <taxon>Chaetothyriales</taxon>
        <taxon>Cyphellophoraceae</taxon>
        <taxon>Cyphellophora</taxon>
    </lineage>
</organism>
<dbReference type="InterPro" id="IPR019007">
    <property type="entry name" value="Wbp11/ELF5/Saf1_N"/>
</dbReference>
<evidence type="ECO:0000313" key="4">
    <source>
        <dbReference type="Proteomes" id="UP000038010"/>
    </source>
</evidence>
<feature type="domain" description="Wbp11/ELF5/Saf1 N-terminal" evidence="2">
    <location>
        <begin position="6"/>
        <end position="83"/>
    </location>
</feature>
<dbReference type="EMBL" id="LFJN01000009">
    <property type="protein sequence ID" value="KPI41514.1"/>
    <property type="molecule type" value="Genomic_DNA"/>
</dbReference>
<name>A0A0N1HSE4_9EURO</name>
<reference evidence="3 4" key="1">
    <citation type="submission" date="2015-06" db="EMBL/GenBank/DDBJ databases">
        <title>Draft genome of the ant-associated black yeast Phialophora attae CBS 131958.</title>
        <authorList>
            <person name="Moreno L.F."/>
            <person name="Stielow B.J."/>
            <person name="de Hoog S."/>
            <person name="Vicente V.A."/>
            <person name="Weiss V.A."/>
            <person name="de Vries M."/>
            <person name="Cruz L.M."/>
            <person name="Souza E.M."/>
        </authorList>
    </citation>
    <scope>NUCLEOTIDE SEQUENCE [LARGE SCALE GENOMIC DNA]</scope>
    <source>
        <strain evidence="3 4">CBS 131958</strain>
    </source>
</reference>
<feature type="compositionally biased region" description="Low complexity" evidence="1">
    <location>
        <begin position="243"/>
        <end position="256"/>
    </location>
</feature>
<evidence type="ECO:0000259" key="2">
    <source>
        <dbReference type="Pfam" id="PF09429"/>
    </source>
</evidence>
<dbReference type="STRING" id="1664694.A0A0N1HSE4"/>
<dbReference type="VEuPathDB" id="FungiDB:AB675_9245"/>
<gene>
    <name evidence="3" type="ORF">AB675_9245</name>
</gene>
<protein>
    <submittedName>
        <fullName evidence="3">Protein saf1</fullName>
    </submittedName>
</protein>
<feature type="compositionally biased region" description="Basic and acidic residues" evidence="1">
    <location>
        <begin position="257"/>
        <end position="274"/>
    </location>
</feature>
<dbReference type="RefSeq" id="XP_018001477.1">
    <property type="nucleotide sequence ID" value="XM_018149760.1"/>
</dbReference>
<dbReference type="Pfam" id="PF09429">
    <property type="entry name" value="Wbp11"/>
    <property type="match status" value="1"/>
</dbReference>
<feature type="compositionally biased region" description="Basic and acidic residues" evidence="1">
    <location>
        <begin position="102"/>
        <end position="122"/>
    </location>
</feature>
<accession>A0A0N1HSE4</accession>
<dbReference type="AlphaFoldDB" id="A0A0N1HSE4"/>
<comment type="caution">
    <text evidence="3">The sequence shown here is derived from an EMBL/GenBank/DDBJ whole genome shotgun (WGS) entry which is preliminary data.</text>
</comment>
<dbReference type="GeneID" id="28741640"/>
<dbReference type="OrthoDB" id="5597581at2759"/>